<reference evidence="2" key="1">
    <citation type="journal article" date="2011" name="Nat. Biotechnol.">
        <title>The genomic sequence of the Chinese hamster ovary (CHO)-K1 cell line.</title>
        <authorList>
            <person name="Xu X."/>
            <person name="Nagarajan H."/>
            <person name="Lewis N.E."/>
            <person name="Pan S."/>
            <person name="Cai Z."/>
            <person name="Liu X."/>
            <person name="Chen W."/>
            <person name="Xie M."/>
            <person name="Wang W."/>
            <person name="Hammond S."/>
            <person name="Andersen M.R."/>
            <person name="Neff N."/>
            <person name="Passarelli B."/>
            <person name="Koh W."/>
            <person name="Fan H.C."/>
            <person name="Wang J."/>
            <person name="Gui Y."/>
            <person name="Lee K.H."/>
            <person name="Betenbaugh M.J."/>
            <person name="Quake S.R."/>
            <person name="Famili I."/>
            <person name="Palsson B.O."/>
            <person name="Wang J."/>
        </authorList>
    </citation>
    <scope>NUCLEOTIDE SEQUENCE [LARGE SCALE GENOMIC DNA]</scope>
    <source>
        <strain evidence="2">CHO K1 cell line</strain>
    </source>
</reference>
<organism evidence="1 2">
    <name type="scientific">Cricetulus griseus</name>
    <name type="common">Chinese hamster</name>
    <name type="synonym">Cricetulus barabensis griseus</name>
    <dbReference type="NCBI Taxonomy" id="10029"/>
    <lineage>
        <taxon>Eukaryota</taxon>
        <taxon>Metazoa</taxon>
        <taxon>Chordata</taxon>
        <taxon>Craniata</taxon>
        <taxon>Vertebrata</taxon>
        <taxon>Euteleostomi</taxon>
        <taxon>Mammalia</taxon>
        <taxon>Eutheria</taxon>
        <taxon>Euarchontoglires</taxon>
        <taxon>Glires</taxon>
        <taxon>Rodentia</taxon>
        <taxon>Myomorpha</taxon>
        <taxon>Muroidea</taxon>
        <taxon>Cricetidae</taxon>
        <taxon>Cricetinae</taxon>
        <taxon>Cricetulus</taxon>
    </lineage>
</organism>
<evidence type="ECO:0000313" key="2">
    <source>
        <dbReference type="Proteomes" id="UP000001075"/>
    </source>
</evidence>
<evidence type="ECO:0000313" key="1">
    <source>
        <dbReference type="EMBL" id="EGV92583.1"/>
    </source>
</evidence>
<dbReference type="EMBL" id="JH000537">
    <property type="protein sequence ID" value="EGV92583.1"/>
    <property type="molecule type" value="Genomic_DNA"/>
</dbReference>
<dbReference type="AlphaFoldDB" id="G3HN84"/>
<gene>
    <name evidence="1" type="ORF">I79_012219</name>
</gene>
<dbReference type="InParanoid" id="G3HN84"/>
<dbReference type="Proteomes" id="UP000001075">
    <property type="component" value="Unassembled WGS sequence"/>
</dbReference>
<proteinExistence type="predicted"/>
<protein>
    <submittedName>
        <fullName evidence="1">Uncharacterized protein</fullName>
    </submittedName>
</protein>
<accession>G3HN84</accession>
<name>G3HN84_CRIGR</name>
<sequence length="50" mass="5794">MWLLTYRAAAPFSLAPGLCLHRMRCRHDTVPLTPPTSETGLLWSYHKRKL</sequence>